<reference evidence="1 2" key="1">
    <citation type="submission" date="2018-03" db="EMBL/GenBank/DDBJ databases">
        <title>Genome sequence of Clostridium luticellarii DSM 29923.</title>
        <authorList>
            <person name="Poehlein A."/>
            <person name="Daniel R."/>
        </authorList>
    </citation>
    <scope>NUCLEOTIDE SEQUENCE [LARGE SCALE GENOMIC DNA]</scope>
    <source>
        <strain evidence="1 2">DSM 29923</strain>
    </source>
</reference>
<dbReference type="OrthoDB" id="6162707at2"/>
<comment type="caution">
    <text evidence="1">The sequence shown here is derived from an EMBL/GenBank/DDBJ whole genome shotgun (WGS) entry which is preliminary data.</text>
</comment>
<accession>A0A2T0B616</accession>
<dbReference type="Pfam" id="PF09700">
    <property type="entry name" value="Cas_Cmr3"/>
    <property type="match status" value="1"/>
</dbReference>
<dbReference type="InterPro" id="IPR019117">
    <property type="entry name" value="CRISPR-assoc_protein_Cmr3"/>
</dbReference>
<organism evidence="1 2">
    <name type="scientific">Clostridium luticellarii</name>
    <dbReference type="NCBI Taxonomy" id="1691940"/>
    <lineage>
        <taxon>Bacteria</taxon>
        <taxon>Bacillati</taxon>
        <taxon>Bacillota</taxon>
        <taxon>Clostridia</taxon>
        <taxon>Eubacteriales</taxon>
        <taxon>Clostridiaceae</taxon>
        <taxon>Clostridium</taxon>
    </lineage>
</organism>
<evidence type="ECO:0000313" key="2">
    <source>
        <dbReference type="Proteomes" id="UP000237798"/>
    </source>
</evidence>
<dbReference type="Gene3D" id="3.30.70.2940">
    <property type="match status" value="1"/>
</dbReference>
<name>A0A2T0B616_9CLOT</name>
<evidence type="ECO:0000313" key="1">
    <source>
        <dbReference type="EMBL" id="PRR79330.1"/>
    </source>
</evidence>
<dbReference type="Gene3D" id="2.60.40.4350">
    <property type="match status" value="1"/>
</dbReference>
<dbReference type="AlphaFoldDB" id="A0A2T0B616"/>
<sequence length="365" mass="42703">MKLLKLKPCDNTFFRDGKVFEKGYNNAVQSKDMPYPSVFSGAIFTALLANNEHLRKEFMKNPSVEEKRKILKIGQVYLYNERTRDIYIPAPKDIFRNKYGEIYFGKFDDMGEGMSSLTYKKVLMSPKVSGIKRVSREFINIKNIYREYKKKSYLGMDLIHEDEIFKKNYKVGVGTDYNKRMVGEDLLYRIEQTEFESSDWSFVVEYNIKYDYLKGEYGIGIENNISDLNSGYLKLGGENKICRYENIENKYISRFHKSIEKGLNMKSDLIKIIFTTDTYFINEDYKDCFFEKRVAGMSNDKPIYIGGFDVKENKPKVMFKGYEAGTIFLVRKNNDSLEDIKAELNNLIGDSVYEGFGKYIFMGEE</sequence>
<protein>
    <submittedName>
        <fullName evidence="1">CRISPR-associated protein Cmr3</fullName>
    </submittedName>
</protein>
<keyword evidence="2" id="KW-1185">Reference proteome</keyword>
<gene>
    <name evidence="1" type="ORF">CLLU_35290</name>
</gene>
<dbReference type="RefSeq" id="WP_106011069.1">
    <property type="nucleotide sequence ID" value="NZ_PVXP01000106.1"/>
</dbReference>
<proteinExistence type="predicted"/>
<dbReference type="Proteomes" id="UP000237798">
    <property type="component" value="Unassembled WGS sequence"/>
</dbReference>
<dbReference type="EMBL" id="PVXP01000106">
    <property type="protein sequence ID" value="PRR79330.1"/>
    <property type="molecule type" value="Genomic_DNA"/>
</dbReference>